<dbReference type="PANTHER" id="PTHR42648:SF28">
    <property type="entry name" value="TRANSPOSON-ENCODED PROTEIN WITH RIBONUCLEASE H-LIKE AND RETROVIRUS ZINC FINGER-LIKE DOMAINS"/>
    <property type="match status" value="1"/>
</dbReference>
<evidence type="ECO:0000256" key="1">
    <source>
        <dbReference type="ARBA" id="ARBA00022670"/>
    </source>
</evidence>
<dbReference type="Pfam" id="PF13976">
    <property type="entry name" value="gag_pre-integrs"/>
    <property type="match status" value="1"/>
</dbReference>
<dbReference type="GO" id="GO:0004190">
    <property type="term" value="F:aspartic-type endopeptidase activity"/>
    <property type="evidence" value="ECO:0007669"/>
    <property type="project" value="UniProtKB-KW"/>
</dbReference>
<evidence type="ECO:0000256" key="4">
    <source>
        <dbReference type="ARBA" id="ARBA00022801"/>
    </source>
</evidence>
<keyword evidence="1" id="KW-0645">Protease</keyword>
<dbReference type="InterPro" id="IPR043502">
    <property type="entry name" value="DNA/RNA_pol_sf"/>
</dbReference>
<dbReference type="GO" id="GO:0006508">
    <property type="term" value="P:proteolysis"/>
    <property type="evidence" value="ECO:0007669"/>
    <property type="project" value="UniProtKB-KW"/>
</dbReference>
<dbReference type="InterPro" id="IPR013103">
    <property type="entry name" value="RVT_2"/>
</dbReference>
<dbReference type="SUPFAM" id="SSF56672">
    <property type="entry name" value="DNA/RNA polymerases"/>
    <property type="match status" value="1"/>
</dbReference>
<dbReference type="InterPro" id="IPR036397">
    <property type="entry name" value="RNaseH_sf"/>
</dbReference>
<dbReference type="InterPro" id="IPR012337">
    <property type="entry name" value="RNaseH-like_sf"/>
</dbReference>
<keyword evidence="2" id="KW-0479">Metal-binding</keyword>
<comment type="caution">
    <text evidence="9">The sequence shown here is derived from an EMBL/GenBank/DDBJ whole genome shotgun (WGS) entry which is preliminary data.</text>
</comment>
<sequence length="841" mass="92712">MAVGNLAATRDMGKVKCHYCQEFGHMKFTCPKLRKLPLSTFASPTLTFSDIQEMINKALIGLGQGTSSASALSASSGKSSWIVDSGASNHMTFDSTIFMSTSSSSLSAIYTADGSTLSVSYSGSVCTSCGIHLSDVFHVPTLSMNMLFVGQLCDLGLDVVFSSVGCQVRDPSTGKVYGTGRKVGRLFELDTFDISDYVSSHCSLSVTSDSDFILWHSRLGHVSRSTLHKMISSGSLGSVSSASLQCISCKLGKHTALPFHTSEHRSLAPFDVIHSDIWGSAPVPTMGGSFYYVIFIDDYSRFICVYLLRACSEFYNAYVNFTTKLSYPYTPQQNGVAERKHRHIVETARTLMLSSSVQKQFWGFRCFDPVANKLRIPRHVTFWEHVPFYSLPKHSHQSSMSPTVAFDIFPDDASPLFSTFSDSVAGSLSDDTLSPSTPAVDVPVPSSASSSEPIPALAPDVPPLAPRQSSRIRQPSVRLNDYHCFFSALTSVYEPSSYREASSDPIWQQAMAEELQALDKAHTWDLVSLPPGKSPIGCKWVYKVKTKADGSIDRYKARRMAKGYNQEYGIDNEETFATVARLTSVHVFIAIASIRHWDFFQMDVKNAFLNGTLTEEVYMLAPLGSSHPLGKVCRLCLALYGLKQAPRAWFSTFCSKIVQFGYTQSSHDSALFTRQSSSGTVLLLLYVDDMVITGDDIHGISDLKRYLSSCFEMKDLDQLRYFLGLEVLPFDDGYGLSQVKYAFDLLNQAGLSNSKVCDSPMELNAKFRPANGELLSDPTLYRQLVGGLLYLIISRPDISYAVHVVSQFMSAPRSVHYAAVLRIMRYIKGSLFQGLVFGSSS</sequence>
<evidence type="ECO:0000313" key="10">
    <source>
        <dbReference type="Proteomes" id="UP000825729"/>
    </source>
</evidence>
<dbReference type="PANTHER" id="PTHR42648">
    <property type="entry name" value="TRANSPOSASE, PUTATIVE-RELATED"/>
    <property type="match status" value="1"/>
</dbReference>
<reference evidence="9 10" key="1">
    <citation type="submission" date="2021-07" db="EMBL/GenBank/DDBJ databases">
        <title>The Aristolochia fimbriata genome: insights into angiosperm evolution, floral development and chemical biosynthesis.</title>
        <authorList>
            <person name="Jiao Y."/>
        </authorList>
    </citation>
    <scope>NUCLEOTIDE SEQUENCE [LARGE SCALE GENOMIC DNA]</scope>
    <source>
        <strain evidence="9">IBCAS-2021</strain>
        <tissue evidence="9">Leaf</tissue>
    </source>
</reference>
<proteinExistence type="predicted"/>
<dbReference type="InterPro" id="IPR025724">
    <property type="entry name" value="GAG-pre-integrase_dom"/>
</dbReference>
<evidence type="ECO:0000259" key="6">
    <source>
        <dbReference type="Pfam" id="PF07727"/>
    </source>
</evidence>
<evidence type="ECO:0000259" key="8">
    <source>
        <dbReference type="Pfam" id="PF22936"/>
    </source>
</evidence>
<keyword evidence="10" id="KW-1185">Reference proteome</keyword>
<gene>
    <name evidence="9" type="ORF">H6P81_010529</name>
</gene>
<feature type="domain" description="Reverse transcriptase Ty1/copia-type" evidence="6">
    <location>
        <begin position="522"/>
        <end position="762"/>
    </location>
</feature>
<dbReference type="GO" id="GO:0003676">
    <property type="term" value="F:nucleic acid binding"/>
    <property type="evidence" value="ECO:0007669"/>
    <property type="project" value="InterPro"/>
</dbReference>
<dbReference type="Pfam" id="PF22936">
    <property type="entry name" value="Pol_BBD"/>
    <property type="match status" value="1"/>
</dbReference>
<organism evidence="9 10">
    <name type="scientific">Aristolochia fimbriata</name>
    <name type="common">White veined hardy Dutchman's pipe vine</name>
    <dbReference type="NCBI Taxonomy" id="158543"/>
    <lineage>
        <taxon>Eukaryota</taxon>
        <taxon>Viridiplantae</taxon>
        <taxon>Streptophyta</taxon>
        <taxon>Embryophyta</taxon>
        <taxon>Tracheophyta</taxon>
        <taxon>Spermatophyta</taxon>
        <taxon>Magnoliopsida</taxon>
        <taxon>Magnoliidae</taxon>
        <taxon>Piperales</taxon>
        <taxon>Aristolochiaceae</taxon>
        <taxon>Aristolochia</taxon>
    </lineage>
</organism>
<dbReference type="GO" id="GO:0008270">
    <property type="term" value="F:zinc ion binding"/>
    <property type="evidence" value="ECO:0007669"/>
    <property type="project" value="InterPro"/>
</dbReference>
<dbReference type="InterPro" id="IPR054722">
    <property type="entry name" value="PolX-like_BBD"/>
</dbReference>
<dbReference type="Gene3D" id="4.10.60.10">
    <property type="entry name" value="Zinc finger, CCHC-type"/>
    <property type="match status" value="1"/>
</dbReference>
<keyword evidence="4" id="KW-0378">Hydrolase</keyword>
<feature type="domain" description="Retrovirus-related Pol polyprotein from transposon TNT 1-94-like beta-barrel" evidence="8">
    <location>
        <begin position="81"/>
        <end position="156"/>
    </location>
</feature>
<protein>
    <submittedName>
        <fullName evidence="9">Uncharacterized protein</fullName>
    </submittedName>
</protein>
<dbReference type="SUPFAM" id="SSF57756">
    <property type="entry name" value="Retrovirus zinc finger-like domains"/>
    <property type="match status" value="1"/>
</dbReference>
<dbReference type="InterPro" id="IPR036875">
    <property type="entry name" value="Znf_CCHC_sf"/>
</dbReference>
<name>A0AAV7EQ80_ARIFI</name>
<dbReference type="SUPFAM" id="SSF53098">
    <property type="entry name" value="Ribonuclease H-like"/>
    <property type="match status" value="1"/>
</dbReference>
<dbReference type="EMBL" id="JAINDJ010000004">
    <property type="protein sequence ID" value="KAG9450564.1"/>
    <property type="molecule type" value="Genomic_DNA"/>
</dbReference>
<feature type="compositionally biased region" description="Low complexity" evidence="5">
    <location>
        <begin position="434"/>
        <end position="459"/>
    </location>
</feature>
<dbReference type="AlphaFoldDB" id="A0AAV7EQ80"/>
<dbReference type="Pfam" id="PF07727">
    <property type="entry name" value="RVT_2"/>
    <property type="match status" value="1"/>
</dbReference>
<dbReference type="Proteomes" id="UP000825729">
    <property type="component" value="Unassembled WGS sequence"/>
</dbReference>
<evidence type="ECO:0000259" key="7">
    <source>
        <dbReference type="Pfam" id="PF13976"/>
    </source>
</evidence>
<feature type="region of interest" description="Disordered" evidence="5">
    <location>
        <begin position="431"/>
        <end position="470"/>
    </location>
</feature>
<feature type="domain" description="GAG-pre-integrase" evidence="7">
    <location>
        <begin position="191"/>
        <end position="254"/>
    </location>
</feature>
<accession>A0AAV7EQ80</accession>
<keyword evidence="3" id="KW-0064">Aspartyl protease</keyword>
<dbReference type="Gene3D" id="3.30.420.10">
    <property type="entry name" value="Ribonuclease H-like superfamily/Ribonuclease H"/>
    <property type="match status" value="2"/>
</dbReference>
<evidence type="ECO:0000256" key="3">
    <source>
        <dbReference type="ARBA" id="ARBA00022750"/>
    </source>
</evidence>
<evidence type="ECO:0000256" key="5">
    <source>
        <dbReference type="SAM" id="MobiDB-lite"/>
    </source>
</evidence>
<evidence type="ECO:0000313" key="9">
    <source>
        <dbReference type="EMBL" id="KAG9450564.1"/>
    </source>
</evidence>
<dbReference type="InterPro" id="IPR039537">
    <property type="entry name" value="Retrotran_Ty1/copia-like"/>
</dbReference>
<evidence type="ECO:0000256" key="2">
    <source>
        <dbReference type="ARBA" id="ARBA00022723"/>
    </source>
</evidence>